<dbReference type="Pfam" id="PF18419">
    <property type="entry name" value="ATP-grasp_6"/>
    <property type="match status" value="1"/>
</dbReference>
<evidence type="ECO:0000259" key="14">
    <source>
        <dbReference type="PROSITE" id="PS50975"/>
    </source>
</evidence>
<comment type="caution">
    <text evidence="15">The sequence shown here is derived from an EMBL/GenBank/DDBJ whole genome shotgun (WGS) entry which is preliminary data.</text>
</comment>
<accession>A0A9X4XE12</accession>
<evidence type="ECO:0000256" key="3">
    <source>
        <dbReference type="ARBA" id="ARBA00005006"/>
    </source>
</evidence>
<keyword evidence="11 13" id="KW-0511">Multifunctional enzyme</keyword>
<dbReference type="Proteomes" id="UP000487649">
    <property type="component" value="Unassembled WGS sequence"/>
</dbReference>
<evidence type="ECO:0000256" key="10">
    <source>
        <dbReference type="ARBA" id="ARBA00023211"/>
    </source>
</evidence>
<reference evidence="15 16" key="1">
    <citation type="journal article" date="2019" name="Nat. Med.">
        <title>A library of human gut bacterial isolates paired with longitudinal multiomics data enables mechanistic microbiome research.</title>
        <authorList>
            <person name="Poyet M."/>
            <person name="Groussin M."/>
            <person name="Gibbons S.M."/>
            <person name="Avila-Pacheco J."/>
            <person name="Jiang X."/>
            <person name="Kearney S.M."/>
            <person name="Perrotta A.R."/>
            <person name="Berdy B."/>
            <person name="Zhao S."/>
            <person name="Lieberman T.D."/>
            <person name="Swanson P.K."/>
            <person name="Smith M."/>
            <person name="Roesemann S."/>
            <person name="Alexander J.E."/>
            <person name="Rich S.A."/>
            <person name="Livny J."/>
            <person name="Vlamakis H."/>
            <person name="Clish C."/>
            <person name="Bullock K."/>
            <person name="Deik A."/>
            <person name="Scott J."/>
            <person name="Pierce K.A."/>
            <person name="Xavier R.J."/>
            <person name="Alm E.J."/>
        </authorList>
    </citation>
    <scope>NUCLEOTIDE SEQUENCE [LARGE SCALE GENOMIC DNA]</scope>
    <source>
        <strain evidence="15 16">BIOML-A198</strain>
    </source>
</reference>
<keyword evidence="9" id="KW-0460">Magnesium</keyword>
<keyword evidence="7 13" id="KW-0547">Nucleotide-binding</keyword>
<dbReference type="Pfam" id="PF04262">
    <property type="entry name" value="Glu_cys_ligase"/>
    <property type="match status" value="1"/>
</dbReference>
<dbReference type="EC" id="6.3.2.3" evidence="13"/>
<evidence type="ECO:0000256" key="4">
    <source>
        <dbReference type="ARBA" id="ARBA00022598"/>
    </source>
</evidence>
<dbReference type="SUPFAM" id="SSF55931">
    <property type="entry name" value="Glutamine synthetase/guanido kinase"/>
    <property type="match status" value="1"/>
</dbReference>
<dbReference type="AlphaFoldDB" id="A0A9X4XE12"/>
<comment type="catalytic activity">
    <reaction evidence="13">
        <text>gamma-L-glutamyl-L-cysteine + glycine + ATP = glutathione + ADP + phosphate + H(+)</text>
        <dbReference type="Rhea" id="RHEA:13557"/>
        <dbReference type="ChEBI" id="CHEBI:15378"/>
        <dbReference type="ChEBI" id="CHEBI:30616"/>
        <dbReference type="ChEBI" id="CHEBI:43474"/>
        <dbReference type="ChEBI" id="CHEBI:57305"/>
        <dbReference type="ChEBI" id="CHEBI:57925"/>
        <dbReference type="ChEBI" id="CHEBI:58173"/>
        <dbReference type="ChEBI" id="CHEBI:456216"/>
        <dbReference type="EC" id="6.3.2.3"/>
    </reaction>
</comment>
<organism evidence="15 16">
    <name type="scientific">Turicibacter sanguinis</name>
    <dbReference type="NCBI Taxonomy" id="154288"/>
    <lineage>
        <taxon>Bacteria</taxon>
        <taxon>Bacillati</taxon>
        <taxon>Bacillota</taxon>
        <taxon>Erysipelotrichia</taxon>
        <taxon>Erysipelotrichales</taxon>
        <taxon>Turicibacteraceae</taxon>
        <taxon>Turicibacter</taxon>
    </lineage>
</organism>
<dbReference type="InterPro" id="IPR006334">
    <property type="entry name" value="Glut_cys_ligase"/>
</dbReference>
<evidence type="ECO:0000256" key="9">
    <source>
        <dbReference type="ARBA" id="ARBA00022842"/>
    </source>
</evidence>
<evidence type="ECO:0000256" key="6">
    <source>
        <dbReference type="ARBA" id="ARBA00022723"/>
    </source>
</evidence>
<dbReference type="NCBIfam" id="NF002688">
    <property type="entry name" value="PRK02471.1"/>
    <property type="match status" value="1"/>
</dbReference>
<comment type="function">
    <text evidence="13">Synthesizes glutathione from L-glutamate and L-cysteine via gamma-L-glutamyl-L-cysteine.</text>
</comment>
<dbReference type="Gene3D" id="3.30.470.20">
    <property type="entry name" value="ATP-grasp fold, B domain"/>
    <property type="match status" value="2"/>
</dbReference>
<dbReference type="GO" id="GO:0046872">
    <property type="term" value="F:metal ion binding"/>
    <property type="evidence" value="ECO:0007669"/>
    <property type="project" value="UniProtKB-KW"/>
</dbReference>
<evidence type="ECO:0000256" key="5">
    <source>
        <dbReference type="ARBA" id="ARBA00022684"/>
    </source>
</evidence>
<dbReference type="GO" id="GO:0005524">
    <property type="term" value="F:ATP binding"/>
    <property type="evidence" value="ECO:0007669"/>
    <property type="project" value="UniProtKB-UniRule"/>
</dbReference>
<dbReference type="PROSITE" id="PS50975">
    <property type="entry name" value="ATP_GRASP"/>
    <property type="match status" value="1"/>
</dbReference>
<evidence type="ECO:0000256" key="1">
    <source>
        <dbReference type="ARBA" id="ARBA00001936"/>
    </source>
</evidence>
<dbReference type="GO" id="GO:0004363">
    <property type="term" value="F:glutathione synthase activity"/>
    <property type="evidence" value="ECO:0007669"/>
    <property type="project" value="UniProtKB-UniRule"/>
</dbReference>
<dbReference type="InterPro" id="IPR014746">
    <property type="entry name" value="Gln_synth/guanido_kin_cat_dom"/>
</dbReference>
<comment type="catalytic activity">
    <reaction evidence="12 13">
        <text>L-cysteine + L-glutamate + ATP = gamma-L-glutamyl-L-cysteine + ADP + phosphate + H(+)</text>
        <dbReference type="Rhea" id="RHEA:13285"/>
        <dbReference type="ChEBI" id="CHEBI:15378"/>
        <dbReference type="ChEBI" id="CHEBI:29985"/>
        <dbReference type="ChEBI" id="CHEBI:30616"/>
        <dbReference type="ChEBI" id="CHEBI:35235"/>
        <dbReference type="ChEBI" id="CHEBI:43474"/>
        <dbReference type="ChEBI" id="CHEBI:58173"/>
        <dbReference type="ChEBI" id="CHEBI:456216"/>
        <dbReference type="EC" id="6.3.2.2"/>
    </reaction>
</comment>
<dbReference type="GO" id="GO:0008716">
    <property type="term" value="F:D-alanine-D-alanine ligase activity"/>
    <property type="evidence" value="ECO:0007669"/>
    <property type="project" value="InterPro"/>
</dbReference>
<evidence type="ECO:0000256" key="13">
    <source>
        <dbReference type="HAMAP-Rule" id="MF_00782"/>
    </source>
</evidence>
<dbReference type="InterPro" id="IPR006335">
    <property type="entry name" value="Glut_biosynth"/>
</dbReference>
<dbReference type="InterPro" id="IPR011761">
    <property type="entry name" value="ATP-grasp"/>
</dbReference>
<dbReference type="HAMAP" id="MF_00782">
    <property type="entry name" value="Glut_biosynth"/>
    <property type="match status" value="1"/>
</dbReference>
<dbReference type="EC" id="6.3.2.2" evidence="13"/>
<dbReference type="Pfam" id="PF07478">
    <property type="entry name" value="Dala_Dala_lig_C"/>
    <property type="match status" value="1"/>
</dbReference>
<evidence type="ECO:0000256" key="11">
    <source>
        <dbReference type="ARBA" id="ARBA00023268"/>
    </source>
</evidence>
<dbReference type="GO" id="GO:0005829">
    <property type="term" value="C:cytosol"/>
    <property type="evidence" value="ECO:0007669"/>
    <property type="project" value="TreeGrafter"/>
</dbReference>
<dbReference type="Gene3D" id="3.30.1490.20">
    <property type="entry name" value="ATP-grasp fold, A domain"/>
    <property type="match status" value="1"/>
</dbReference>
<gene>
    <name evidence="13 15" type="primary">gshAB</name>
    <name evidence="13" type="synonym">gshF</name>
    <name evidence="15" type="ORF">GMA92_07235</name>
</gene>
<dbReference type="EMBL" id="WMQE01000013">
    <property type="protein sequence ID" value="MTK21213.1"/>
    <property type="molecule type" value="Genomic_DNA"/>
</dbReference>
<protein>
    <recommendedName>
        <fullName evidence="13">Glutathione biosynthesis bifunctional protein GshAB</fullName>
    </recommendedName>
    <alternativeName>
        <fullName evidence="13">Gamma-GCS-GS</fullName>
        <shortName evidence="13">GCS-GS</shortName>
    </alternativeName>
    <domain>
        <recommendedName>
            <fullName evidence="13">Glutamate--cysteine ligase</fullName>
            <ecNumber evidence="13">6.3.2.2</ecNumber>
        </recommendedName>
        <alternativeName>
            <fullName evidence="13">Gamma-ECS</fullName>
            <shortName evidence="13">GCS</shortName>
        </alternativeName>
        <alternativeName>
            <fullName evidence="13">Gamma-glutamylcysteine synthetase</fullName>
        </alternativeName>
    </domain>
    <domain>
        <recommendedName>
            <fullName evidence="13">Glutathione synthetase</fullName>
            <ecNumber evidence="13">6.3.2.3</ecNumber>
        </recommendedName>
        <alternativeName>
            <fullName evidence="13">GSH synthetase</fullName>
            <shortName evidence="13">GS</shortName>
            <shortName evidence="13">GSH-S</shortName>
            <shortName evidence="13">GSHase</shortName>
        </alternativeName>
        <alternativeName>
            <fullName evidence="13">Glutathione synthase</fullName>
        </alternativeName>
    </domain>
</protein>
<evidence type="ECO:0000256" key="12">
    <source>
        <dbReference type="ARBA" id="ARBA00048819"/>
    </source>
</evidence>
<evidence type="ECO:0000256" key="7">
    <source>
        <dbReference type="ARBA" id="ARBA00022741"/>
    </source>
</evidence>
<keyword evidence="10" id="KW-0464">Manganese</keyword>
<evidence type="ECO:0000313" key="15">
    <source>
        <dbReference type="EMBL" id="MTK21213.1"/>
    </source>
</evidence>
<dbReference type="PANTHER" id="PTHR38761">
    <property type="entry name" value="GLUTAMATE--CYSTEINE LIGASE"/>
    <property type="match status" value="1"/>
</dbReference>
<dbReference type="InterPro" id="IPR040657">
    <property type="entry name" value="GshAB_ATP-grasp"/>
</dbReference>
<dbReference type="SUPFAM" id="SSF56059">
    <property type="entry name" value="Glutathione synthetase ATP-binding domain-like"/>
    <property type="match status" value="1"/>
</dbReference>
<keyword evidence="6" id="KW-0479">Metal-binding</keyword>
<comment type="pathway">
    <text evidence="13">Sulfur metabolism; glutathione biosynthesis; glutathione from L-cysteine and L-glutamate: step 2/2.</text>
</comment>
<comment type="pathway">
    <text evidence="3 13">Sulfur metabolism; glutathione biosynthesis; glutathione from L-cysteine and L-glutamate: step 1/2.</text>
</comment>
<evidence type="ECO:0000313" key="16">
    <source>
        <dbReference type="Proteomes" id="UP000487649"/>
    </source>
</evidence>
<comment type="cofactor">
    <cofactor evidence="1">
        <name>Mn(2+)</name>
        <dbReference type="ChEBI" id="CHEBI:29035"/>
    </cofactor>
</comment>
<dbReference type="InterPro" id="IPR013815">
    <property type="entry name" value="ATP_grasp_subdomain_1"/>
</dbReference>
<comment type="cofactor">
    <cofactor evidence="2">
        <name>Mg(2+)</name>
        <dbReference type="ChEBI" id="CHEBI:18420"/>
    </cofactor>
</comment>
<feature type="domain" description="ATP-grasp" evidence="14">
    <location>
        <begin position="512"/>
        <end position="766"/>
    </location>
</feature>
<proteinExistence type="inferred from homology"/>
<feature type="region of interest" description="Glutamate--cysteine ligase" evidence="13">
    <location>
        <begin position="1"/>
        <end position="349"/>
    </location>
</feature>
<evidence type="ECO:0000256" key="8">
    <source>
        <dbReference type="ARBA" id="ARBA00022840"/>
    </source>
</evidence>
<comment type="subunit">
    <text evidence="13">Monomer.</text>
</comment>
<dbReference type="InterPro" id="IPR011095">
    <property type="entry name" value="Dala_Dala_lig_C"/>
</dbReference>
<dbReference type="PANTHER" id="PTHR38761:SF1">
    <property type="entry name" value="GLUTAMATE--CYSTEINE LIGASE"/>
    <property type="match status" value="1"/>
</dbReference>
<keyword evidence="5 13" id="KW-0317">Glutathione biosynthesis</keyword>
<dbReference type="NCBIfam" id="TIGR01435">
    <property type="entry name" value="glu_cys_lig_rel"/>
    <property type="match status" value="1"/>
</dbReference>
<keyword evidence="8 13" id="KW-0067">ATP-binding</keyword>
<comment type="similarity">
    <text evidence="13">In the N-terminal section; belongs to the glutamate--cysteine ligase type 1 family. Type 2 subfamily.</text>
</comment>
<evidence type="ECO:0000256" key="2">
    <source>
        <dbReference type="ARBA" id="ARBA00001946"/>
    </source>
</evidence>
<dbReference type="InterPro" id="IPR007370">
    <property type="entry name" value="Glu_cys_ligase"/>
</dbReference>
<keyword evidence="4 13" id="KW-0436">Ligase</keyword>
<sequence length="769" mass="88061">MLMQLKSLLNSRELMEGKFGIERECLRVNPDGSLALSPHPTAFGEKQFNPYITTDFSESQIEMITPTFKTLEEAHQFLSMLYDIVSVEVGDELLWPQSMPCFIKPNQEIPIAMFSDSEEGQKLMTYRESLLKKYGGKRQLISGLHYNFSFSDSLLVKLFDAQHDYSDFRLFKDAIYLKVVRNYIRYRWLLIYLLGASPIVDESYCSECSVSSNEVAPKSFSRSGAISFRNSLCGYQNKKPIYVDYTSAKTYVNSLKAYIEAGEISSFKEFYSPIRLKAIRPNQLLESLIEDGIEYLEIRSIDLNPFAKEGITLNDLYFIQLFVLFLLDEEESNDPNWQEEANENERRVAVSGLDEKLMLLYNGNEESLKTLATRILKKISLINDTYDLNQTSILNRKQDEIKNPNLTLSAKMMKMVQETDYLSANLELARTYKQEASDAPFQLPGFEDLELSTQILMKEAIKRGVKFEVLDRAENFIKLSNGEHCEFVKQATKTSLDSYITILAMENKQVTKEILRDHHLNVPTGALYESIEKAQSDYKCYQNRAIVIKPKSTNFGIGISIFEEGVSELEYYRALKEAFSHDKEVIVEEFVSGKEYRFLVIENEVIGILHRVPANVIGDGVHSITELIELKNKNPLRGYKYRRPLEKIQLDEIAIRFLYEQGYTPDTILPMNVQVFLRENSNISTGGDSIDMTDDIHDYFKKIACEATKAIGAKICGVDMMIEDFQNPASAYSIIELNFNPAIHIHTYPFIGQKREAALAILKALSLVQ</sequence>
<dbReference type="GO" id="GO:0004357">
    <property type="term" value="F:glutamate-cysteine ligase activity"/>
    <property type="evidence" value="ECO:0007669"/>
    <property type="project" value="UniProtKB-UniRule"/>
</dbReference>
<dbReference type="Gene3D" id="3.30.590.20">
    <property type="match status" value="1"/>
</dbReference>
<name>A0A9X4XE12_9FIRM</name>